<evidence type="ECO:0000256" key="2">
    <source>
        <dbReference type="ARBA" id="ARBA00022475"/>
    </source>
</evidence>
<keyword evidence="5 9" id="KW-1133">Transmembrane helix</keyword>
<evidence type="ECO:0000256" key="4">
    <source>
        <dbReference type="ARBA" id="ARBA00022737"/>
    </source>
</evidence>
<dbReference type="Pfam" id="PF03471">
    <property type="entry name" value="CorC_HlyC"/>
    <property type="match status" value="1"/>
</dbReference>
<dbReference type="InterPro" id="IPR005170">
    <property type="entry name" value="Transptr-assoc_dom"/>
</dbReference>
<protein>
    <recommendedName>
        <fullName evidence="14">Cobalt transporter</fullName>
    </recommendedName>
</protein>
<dbReference type="FunFam" id="3.10.580.10:FF:000002">
    <property type="entry name" value="Magnesium/cobalt efflux protein CorC"/>
    <property type="match status" value="1"/>
</dbReference>
<evidence type="ECO:0008006" key="14">
    <source>
        <dbReference type="Google" id="ProtNLM"/>
    </source>
</evidence>
<dbReference type="RefSeq" id="WP_070364385.1">
    <property type="nucleotide sequence ID" value="NZ_CP016070.1"/>
</dbReference>
<dbReference type="KEGG" id="halh:HTSR_0429"/>
<dbReference type="InterPro" id="IPR044751">
    <property type="entry name" value="Ion_transp-like_CBS"/>
</dbReference>
<dbReference type="GO" id="GO:0005886">
    <property type="term" value="C:plasma membrane"/>
    <property type="evidence" value="ECO:0007669"/>
    <property type="project" value="UniProtKB-SubCell"/>
</dbReference>
<dbReference type="PROSITE" id="PS51371">
    <property type="entry name" value="CBS"/>
    <property type="match status" value="2"/>
</dbReference>
<dbReference type="InterPro" id="IPR051676">
    <property type="entry name" value="UPF0053_domain"/>
</dbReference>
<keyword evidence="2" id="KW-1003">Cell membrane</keyword>
<proteinExistence type="predicted"/>
<sequence>MVNVALSVGQLVLALGLVILNGFFVAAEFAFVRVRATSVEQLAAEGRTGSKSLQGVVEKLDDYLAVTQLGITIASLGLGWVGEPAIASLIQPVIGPWLPGNLVHLVAFALGFSIITFLHVVFGELAPKTIAIAQAERLSLFVAPPMRAFYYLFYPGIVVFNGTANAFTTLLGVPPASETEETLEEREILRVLSRSGEAGHVDMAEVEMIERVFDLNDTIVREVMVPRPDVTTIPKGASVETARSIAVGSGHTRYPVVASEDEDQIVGLLDSKDLLRAASDDGTDDRTVADLARDILIVPETTPINELLLQFRDENQQMAAVIDEWGAFEGLATVEDVVEAVVGDLRDEFDSAHEPSIRRLEGGGYEIDGSVVLDVVNETLGVAFESGSFETIGGVVLGRLGQAPEPGDQVEMDGYRFEVQAVDGNRISTLQVSEVETAPTDEPEET</sequence>
<dbReference type="SMART" id="SM00116">
    <property type="entry name" value="CBS"/>
    <property type="match status" value="2"/>
</dbReference>
<dbReference type="AlphaFoldDB" id="A0A1D8S2P2"/>
<dbReference type="CDD" id="cd04590">
    <property type="entry name" value="CBS_pair_CorC_HlyC_assoc"/>
    <property type="match status" value="1"/>
</dbReference>
<dbReference type="PANTHER" id="PTHR43099:SF5">
    <property type="entry name" value="HLYC_CORC FAMILY TRANSPORTER"/>
    <property type="match status" value="1"/>
</dbReference>
<feature type="domain" description="CBS" evidence="10">
    <location>
        <begin position="224"/>
        <end position="286"/>
    </location>
</feature>
<evidence type="ECO:0000256" key="1">
    <source>
        <dbReference type="ARBA" id="ARBA00004651"/>
    </source>
</evidence>
<dbReference type="InterPro" id="IPR036318">
    <property type="entry name" value="FAD-bd_PCMH-like_sf"/>
</dbReference>
<evidence type="ECO:0000256" key="8">
    <source>
        <dbReference type="PROSITE-ProRule" id="PRU00703"/>
    </source>
</evidence>
<dbReference type="GeneID" id="29828441"/>
<feature type="transmembrane region" description="Helical" evidence="9">
    <location>
        <begin position="148"/>
        <end position="173"/>
    </location>
</feature>
<evidence type="ECO:0000256" key="9">
    <source>
        <dbReference type="SAM" id="Phobius"/>
    </source>
</evidence>
<evidence type="ECO:0000256" key="6">
    <source>
        <dbReference type="ARBA" id="ARBA00023122"/>
    </source>
</evidence>
<dbReference type="PANTHER" id="PTHR43099">
    <property type="entry name" value="UPF0053 PROTEIN YRKA"/>
    <property type="match status" value="1"/>
</dbReference>
<dbReference type="STRING" id="1873524.HSR6_0414"/>
<feature type="domain" description="CNNM transmembrane" evidence="11">
    <location>
        <begin position="3"/>
        <end position="205"/>
    </location>
</feature>
<dbReference type="InterPro" id="IPR000644">
    <property type="entry name" value="CBS_dom"/>
</dbReference>
<dbReference type="SUPFAM" id="SSF56176">
    <property type="entry name" value="FAD-binding/transporter-associated domain-like"/>
    <property type="match status" value="1"/>
</dbReference>
<dbReference type="PATRIC" id="fig|1855411.3.peg.427"/>
<dbReference type="Pfam" id="PF00571">
    <property type="entry name" value="CBS"/>
    <property type="match status" value="2"/>
</dbReference>
<keyword evidence="7 9" id="KW-0472">Membrane</keyword>
<dbReference type="Gene3D" id="3.30.465.10">
    <property type="match status" value="1"/>
</dbReference>
<dbReference type="Proteomes" id="UP000185608">
    <property type="component" value="Chromosome"/>
</dbReference>
<dbReference type="SMART" id="SM01091">
    <property type="entry name" value="CorC_HlyC"/>
    <property type="match status" value="1"/>
</dbReference>
<evidence type="ECO:0000313" key="12">
    <source>
        <dbReference type="EMBL" id="AOW79629.1"/>
    </source>
</evidence>
<accession>A0A1D8S2P2</accession>
<dbReference type="InterPro" id="IPR016169">
    <property type="entry name" value="FAD-bd_PCMH_sub2"/>
</dbReference>
<evidence type="ECO:0000259" key="11">
    <source>
        <dbReference type="PROSITE" id="PS51846"/>
    </source>
</evidence>
<dbReference type="SUPFAM" id="SSF54631">
    <property type="entry name" value="CBS-domain pair"/>
    <property type="match status" value="1"/>
</dbReference>
<dbReference type="Pfam" id="PF01595">
    <property type="entry name" value="CNNM"/>
    <property type="match status" value="1"/>
</dbReference>
<reference evidence="12 13" key="1">
    <citation type="submission" date="2016-06" db="EMBL/GenBank/DDBJ databases">
        <title>Discovery of anaerobic lithoheterotrophic haloarchaeon capable of sulfur respiration by hydrogen and formate.</title>
        <authorList>
            <person name="Sorokin D.Y."/>
            <person name="Kublanov I.V."/>
            <person name="Roman P."/>
            <person name="Sinninghe Damste J.S."/>
            <person name="Golyshin P.N."/>
            <person name="Rojo D."/>
            <person name="Ciordia S."/>
            <person name="Mena Md.C."/>
            <person name="Ferrer M."/>
            <person name="Smedile F."/>
            <person name="Messina E."/>
            <person name="La Cono V."/>
            <person name="Yakimov M.M."/>
        </authorList>
    </citation>
    <scope>NUCLEOTIDE SEQUENCE [LARGE SCALE GENOMIC DNA]</scope>
    <source>
        <strain evidence="12 13">HTSR1</strain>
    </source>
</reference>
<evidence type="ECO:0000256" key="7">
    <source>
        <dbReference type="ARBA" id="ARBA00023136"/>
    </source>
</evidence>
<feature type="domain" description="CBS" evidence="10">
    <location>
        <begin position="291"/>
        <end position="348"/>
    </location>
</feature>
<dbReference type="Gene3D" id="3.10.580.10">
    <property type="entry name" value="CBS-domain"/>
    <property type="match status" value="1"/>
</dbReference>
<feature type="transmembrane region" description="Helical" evidence="9">
    <location>
        <begin position="102"/>
        <end position="127"/>
    </location>
</feature>
<evidence type="ECO:0000256" key="5">
    <source>
        <dbReference type="ARBA" id="ARBA00022989"/>
    </source>
</evidence>
<comment type="subcellular location">
    <subcellularLocation>
        <location evidence="1">Cell membrane</location>
        <topology evidence="1">Multi-pass membrane protein</topology>
    </subcellularLocation>
</comment>
<gene>
    <name evidence="12" type="ORF">HTSR_0429</name>
</gene>
<evidence type="ECO:0000313" key="13">
    <source>
        <dbReference type="Proteomes" id="UP000185608"/>
    </source>
</evidence>
<dbReference type="EMBL" id="CP016070">
    <property type="protein sequence ID" value="AOW79629.1"/>
    <property type="molecule type" value="Genomic_DNA"/>
</dbReference>
<dbReference type="InterPro" id="IPR046342">
    <property type="entry name" value="CBS_dom_sf"/>
</dbReference>
<evidence type="ECO:0000256" key="3">
    <source>
        <dbReference type="ARBA" id="ARBA00022692"/>
    </source>
</evidence>
<name>A0A1D8S2P2_9EURY</name>
<evidence type="ECO:0000259" key="10">
    <source>
        <dbReference type="PROSITE" id="PS51371"/>
    </source>
</evidence>
<feature type="transmembrane region" description="Helical" evidence="9">
    <location>
        <begin position="12"/>
        <end position="32"/>
    </location>
</feature>
<organism evidence="12 13">
    <name type="scientific">Halodesulfurarchaeum formicicum</name>
    <dbReference type="NCBI Taxonomy" id="1873524"/>
    <lineage>
        <taxon>Archaea</taxon>
        <taxon>Methanobacteriati</taxon>
        <taxon>Methanobacteriota</taxon>
        <taxon>Stenosarchaea group</taxon>
        <taxon>Halobacteria</taxon>
        <taxon>Halobacteriales</taxon>
        <taxon>Halobacteriaceae</taxon>
        <taxon>Halodesulfurarchaeum</taxon>
    </lineage>
</organism>
<keyword evidence="6 8" id="KW-0129">CBS domain</keyword>
<dbReference type="GO" id="GO:0050660">
    <property type="term" value="F:flavin adenine dinucleotide binding"/>
    <property type="evidence" value="ECO:0007669"/>
    <property type="project" value="InterPro"/>
</dbReference>
<keyword evidence="4" id="KW-0677">Repeat</keyword>
<dbReference type="PROSITE" id="PS51846">
    <property type="entry name" value="CNNM"/>
    <property type="match status" value="1"/>
</dbReference>
<dbReference type="InterPro" id="IPR002550">
    <property type="entry name" value="CNNM"/>
</dbReference>
<keyword evidence="3 9" id="KW-0812">Transmembrane</keyword>